<dbReference type="Proteomes" id="UP000299102">
    <property type="component" value="Unassembled WGS sequence"/>
</dbReference>
<sequence length="211" mass="23378">MSSNAPFDNFCTFDNLSNDFEGRCEAFVEDPRESDNRRGLSLRCLPVPLATRPGRPRTANKTQPRCDARAATNLICAKCQKHFPQEEGSLVFAPRARIIYGVAARGLFVTTNAFGARTCEKQASAAAGAGALLKHAAHQSHNLQRRETGETPFSCDRIRWRFLSSRAHMKNGGASINLNVNHAPHNINMAGRDAIRRLVTHPFRLRPPMAK</sequence>
<comment type="caution">
    <text evidence="1">The sequence shown here is derived from an EMBL/GenBank/DDBJ whole genome shotgun (WGS) entry which is preliminary data.</text>
</comment>
<dbReference type="EMBL" id="BGZK01001787">
    <property type="protein sequence ID" value="GBP86323.1"/>
    <property type="molecule type" value="Genomic_DNA"/>
</dbReference>
<protein>
    <submittedName>
        <fullName evidence="1">Uncharacterized protein</fullName>
    </submittedName>
</protein>
<name>A0A4C1ZGP9_EUMVA</name>
<keyword evidence="2" id="KW-1185">Reference proteome</keyword>
<proteinExistence type="predicted"/>
<evidence type="ECO:0000313" key="1">
    <source>
        <dbReference type="EMBL" id="GBP86323.1"/>
    </source>
</evidence>
<gene>
    <name evidence="1" type="ORF">EVAR_52719_1</name>
</gene>
<dbReference type="AlphaFoldDB" id="A0A4C1ZGP9"/>
<reference evidence="1 2" key="1">
    <citation type="journal article" date="2019" name="Commun. Biol.">
        <title>The bagworm genome reveals a unique fibroin gene that provides high tensile strength.</title>
        <authorList>
            <person name="Kono N."/>
            <person name="Nakamura H."/>
            <person name="Ohtoshi R."/>
            <person name="Tomita M."/>
            <person name="Numata K."/>
            <person name="Arakawa K."/>
        </authorList>
    </citation>
    <scope>NUCLEOTIDE SEQUENCE [LARGE SCALE GENOMIC DNA]</scope>
</reference>
<accession>A0A4C1ZGP9</accession>
<organism evidence="1 2">
    <name type="scientific">Eumeta variegata</name>
    <name type="common">Bagworm moth</name>
    <name type="synonym">Eumeta japonica</name>
    <dbReference type="NCBI Taxonomy" id="151549"/>
    <lineage>
        <taxon>Eukaryota</taxon>
        <taxon>Metazoa</taxon>
        <taxon>Ecdysozoa</taxon>
        <taxon>Arthropoda</taxon>
        <taxon>Hexapoda</taxon>
        <taxon>Insecta</taxon>
        <taxon>Pterygota</taxon>
        <taxon>Neoptera</taxon>
        <taxon>Endopterygota</taxon>
        <taxon>Lepidoptera</taxon>
        <taxon>Glossata</taxon>
        <taxon>Ditrysia</taxon>
        <taxon>Tineoidea</taxon>
        <taxon>Psychidae</taxon>
        <taxon>Oiketicinae</taxon>
        <taxon>Eumeta</taxon>
    </lineage>
</organism>
<evidence type="ECO:0000313" key="2">
    <source>
        <dbReference type="Proteomes" id="UP000299102"/>
    </source>
</evidence>